<dbReference type="EMBL" id="LFQU01000003">
    <property type="protein sequence ID" value="KOO69280.1"/>
    <property type="molecule type" value="Genomic_DNA"/>
</dbReference>
<sequence>MHAGTDLLWYSAKNNPPFDESKMKSGFVVGGDVAYTFNNNVALASGISLLVSNGQFSALTEYYPVEMKFSEVNVKTMSLEIPLKVGYTFRLGSSISLTPMVGFYGRYGVDSFKGDVVSCIGGTSGANTITESWKPYNGYTSSRIDTYTISPIKRWDFGCSAELKLTVKDHYVISAGYMRGLINQDDYYKINNNSLRLTLGYVF</sequence>
<organism evidence="3 4">
    <name type="scientific">Xylanibacter rarus</name>
    <dbReference type="NCBI Taxonomy" id="1676614"/>
    <lineage>
        <taxon>Bacteria</taxon>
        <taxon>Pseudomonadati</taxon>
        <taxon>Bacteroidota</taxon>
        <taxon>Bacteroidia</taxon>
        <taxon>Bacteroidales</taxon>
        <taxon>Prevotellaceae</taxon>
        <taxon>Xylanibacter</taxon>
    </lineage>
</organism>
<reference evidence="3 4" key="1">
    <citation type="submission" date="2015-06" db="EMBL/GenBank/DDBJ databases">
        <title>Prevotella sp. 109, sp. nov., a novel member of the family Prevotellaceae isolated from human faeces.</title>
        <authorList>
            <person name="Shkoporov A.N."/>
            <person name="Chaplin A.V."/>
            <person name="Kafarskaia L.I."/>
            <person name="Efimov B.A."/>
        </authorList>
    </citation>
    <scope>NUCLEOTIDE SEQUENCE [LARGE SCALE GENOMIC DNA]</scope>
    <source>
        <strain evidence="3 4">109</strain>
    </source>
</reference>
<feature type="domain" description="Outer membrane protein beta-barrel" evidence="2">
    <location>
        <begin position="7"/>
        <end position="203"/>
    </location>
</feature>
<evidence type="ECO:0000256" key="1">
    <source>
        <dbReference type="ARBA" id="ARBA00022729"/>
    </source>
</evidence>
<dbReference type="InterPro" id="IPR027385">
    <property type="entry name" value="Beta-barrel_OMP"/>
</dbReference>
<accession>A0A8E1QYS6</accession>
<proteinExistence type="predicted"/>
<gene>
    <name evidence="3" type="ORF">ACU52_02690</name>
</gene>
<dbReference type="AlphaFoldDB" id="A0A8E1QYS6"/>
<dbReference type="Pfam" id="PF13505">
    <property type="entry name" value="OMP_b-brl"/>
    <property type="match status" value="1"/>
</dbReference>
<name>A0A8E1QYS6_9BACT</name>
<dbReference type="Proteomes" id="UP000036951">
    <property type="component" value="Unassembled WGS sequence"/>
</dbReference>
<evidence type="ECO:0000313" key="4">
    <source>
        <dbReference type="Proteomes" id="UP000036951"/>
    </source>
</evidence>
<protein>
    <recommendedName>
        <fullName evidence="2">Outer membrane protein beta-barrel domain-containing protein</fullName>
    </recommendedName>
</protein>
<keyword evidence="4" id="KW-1185">Reference proteome</keyword>
<comment type="caution">
    <text evidence="3">The sequence shown here is derived from an EMBL/GenBank/DDBJ whole genome shotgun (WGS) entry which is preliminary data.</text>
</comment>
<evidence type="ECO:0000259" key="2">
    <source>
        <dbReference type="Pfam" id="PF13505"/>
    </source>
</evidence>
<evidence type="ECO:0000313" key="3">
    <source>
        <dbReference type="EMBL" id="KOO69280.1"/>
    </source>
</evidence>
<keyword evidence="1" id="KW-0732">Signal</keyword>